<comment type="caution">
    <text evidence="2">The sequence shown here is derived from an EMBL/GenBank/DDBJ whole genome shotgun (WGS) entry which is preliminary data.</text>
</comment>
<dbReference type="Gene3D" id="3.90.1010.10">
    <property type="match status" value="1"/>
</dbReference>
<keyword evidence="3" id="KW-1185">Reference proteome</keyword>
<dbReference type="STRING" id="1838285.SCAL_001257"/>
<dbReference type="SUPFAM" id="SSF82649">
    <property type="entry name" value="SufE/NifU"/>
    <property type="match status" value="1"/>
</dbReference>
<name>A0A1F2PAC4_9EURY</name>
<protein>
    <submittedName>
        <fullName evidence="2">Nitrogen fixation protein NifU</fullName>
    </submittedName>
</protein>
<organism evidence="2 3">
    <name type="scientific">Candidatus Syntropharchaeum caldarium</name>
    <dbReference type="NCBI Taxonomy" id="1838285"/>
    <lineage>
        <taxon>Archaea</taxon>
        <taxon>Methanobacteriati</taxon>
        <taxon>Methanobacteriota</taxon>
        <taxon>Stenosarchaea group</taxon>
        <taxon>Methanomicrobia</taxon>
        <taxon>Methanosarcinales</taxon>
        <taxon>ANME-2 cluster</taxon>
        <taxon>Candidatus Syntropharchaeum</taxon>
    </lineage>
</organism>
<dbReference type="InterPro" id="IPR002871">
    <property type="entry name" value="NIF_FeS_clus_asmbl_NifU_N"/>
</dbReference>
<accession>A0A1F2PAC4</accession>
<proteinExistence type="predicted"/>
<dbReference type="AlphaFoldDB" id="A0A1F2PAC4"/>
<dbReference type="EMBL" id="LYOS01000003">
    <property type="protein sequence ID" value="OFV67882.1"/>
    <property type="molecule type" value="Genomic_DNA"/>
</dbReference>
<dbReference type="PANTHER" id="PTHR10093">
    <property type="entry name" value="IRON-SULFUR CLUSTER ASSEMBLY ENZYME NIFU HOMOLOG"/>
    <property type="match status" value="1"/>
</dbReference>
<evidence type="ECO:0000313" key="3">
    <source>
        <dbReference type="Proteomes" id="UP000186940"/>
    </source>
</evidence>
<sequence length="148" mass="16331">MTAKASTLDEIADEIQRSIIEDALKEFSERVVEEAINPRNVGRIESPDGEGTITGSCGDTVAISLKVDHDRIIDIRFLTDGCGPTIASASVLTQLVKGKTIEEASRIEDQDIMQVLEELPEDHLHCPVLAVNTLKEAIEDYRRRSVED</sequence>
<dbReference type="GO" id="GO:0016226">
    <property type="term" value="P:iron-sulfur cluster assembly"/>
    <property type="evidence" value="ECO:0007669"/>
    <property type="project" value="InterPro"/>
</dbReference>
<dbReference type="CDD" id="cd06664">
    <property type="entry name" value="IscU_like"/>
    <property type="match status" value="1"/>
</dbReference>
<dbReference type="GO" id="GO:0051536">
    <property type="term" value="F:iron-sulfur cluster binding"/>
    <property type="evidence" value="ECO:0007669"/>
    <property type="project" value="InterPro"/>
</dbReference>
<dbReference type="Pfam" id="PF01592">
    <property type="entry name" value="NifU_N"/>
    <property type="match status" value="1"/>
</dbReference>
<reference evidence="2" key="1">
    <citation type="submission" date="2016-05" db="EMBL/GenBank/DDBJ databases">
        <title>Microbial consortia oxidize butane by reversing methanogenesis.</title>
        <authorList>
            <person name="Laso-Perez R."/>
            <person name="Richter M."/>
            <person name="Wegener G."/>
            <person name="Musat F."/>
        </authorList>
    </citation>
    <scope>NUCLEOTIDE SEQUENCE [LARGE SCALE GENOMIC DNA]</scope>
    <source>
        <strain evidence="2">BOX2</strain>
    </source>
</reference>
<evidence type="ECO:0000313" key="2">
    <source>
        <dbReference type="EMBL" id="OFV67882.1"/>
    </source>
</evidence>
<evidence type="ECO:0000259" key="1">
    <source>
        <dbReference type="Pfam" id="PF01592"/>
    </source>
</evidence>
<feature type="domain" description="NIF system FeS cluster assembly NifU N-terminal" evidence="1">
    <location>
        <begin position="27"/>
        <end position="146"/>
    </location>
</feature>
<dbReference type="Proteomes" id="UP000186940">
    <property type="component" value="Unassembled WGS sequence"/>
</dbReference>
<gene>
    <name evidence="2" type="ORF">SCAL_001257</name>
</gene>
<dbReference type="GO" id="GO:0005506">
    <property type="term" value="F:iron ion binding"/>
    <property type="evidence" value="ECO:0007669"/>
    <property type="project" value="InterPro"/>
</dbReference>